<reference evidence="4 5" key="1">
    <citation type="submission" date="2024-07" db="EMBL/GenBank/DDBJ databases">
        <authorList>
            <person name="Thanompreechachai J."/>
            <person name="Duangmal K."/>
        </authorList>
    </citation>
    <scope>NUCLEOTIDE SEQUENCE [LARGE SCALE GENOMIC DNA]</scope>
    <source>
        <strain evidence="4 5">KCTC 19886</strain>
    </source>
</reference>
<proteinExistence type="predicted"/>
<evidence type="ECO:0000313" key="4">
    <source>
        <dbReference type="EMBL" id="MEW9263630.1"/>
    </source>
</evidence>
<dbReference type="Gene3D" id="3.50.50.60">
    <property type="entry name" value="FAD/NAD(P)-binding domain"/>
    <property type="match status" value="1"/>
</dbReference>
<dbReference type="PRINTS" id="PR00420">
    <property type="entry name" value="RNGMNOXGNASE"/>
</dbReference>
<dbReference type="GO" id="GO:0004497">
    <property type="term" value="F:monooxygenase activity"/>
    <property type="evidence" value="ECO:0007669"/>
    <property type="project" value="UniProtKB-KW"/>
</dbReference>
<comment type="caution">
    <text evidence="4">The sequence shown here is derived from an EMBL/GenBank/DDBJ whole genome shotgun (WGS) entry which is preliminary data.</text>
</comment>
<dbReference type="InterPro" id="IPR002938">
    <property type="entry name" value="FAD-bd"/>
</dbReference>
<evidence type="ECO:0000259" key="3">
    <source>
        <dbReference type="Pfam" id="PF01494"/>
    </source>
</evidence>
<feature type="domain" description="FAD-binding" evidence="3">
    <location>
        <begin position="7"/>
        <end position="346"/>
    </location>
</feature>
<gene>
    <name evidence="4" type="ORF">AB1207_02610</name>
</gene>
<protein>
    <submittedName>
        <fullName evidence="4">FAD-dependent monooxygenase</fullName>
    </submittedName>
</protein>
<sequence length="380" mass="40016">MTPAVRSVLVVGAGVAGCAAAILLARAGVEVDVVEARPGTTDTGSGITLQGNALRVLRDLGAWPQVSAQGFAFDSLGLRAPDAHGTLLAEVPDVRTGGPDLPATLGMSRPALAGILLDLAAEAGAKVRLGVAATGLDQDADGVDVTFSDASTRRYDLVVGADGIRSWTRRTVGIDAEPEGTGMGIWRVSLPRPADVVRTDLTYGGPCHIAGYCPTGPDSVYAYLVEDVQDRSGLTPAEQVEVVRGLAAAYHGPWDALRESLSADTPVNYTRFETHLVEGPWHQGRVVLVGDAVHSCPPTIAQGAAQALEDSAVLADLLLGTSGWDEDVLVRYADRRRDRARQVVEASVQIGRWMLDRTPREQADVPGLLRRISSLVEVPA</sequence>
<dbReference type="NCBIfam" id="NF005313">
    <property type="entry name" value="PRK06847.1"/>
    <property type="match status" value="1"/>
</dbReference>
<name>A0ABV3P1Y2_9ACTN</name>
<dbReference type="RefSeq" id="WP_367636236.1">
    <property type="nucleotide sequence ID" value="NZ_JBFNQN010000002.1"/>
</dbReference>
<dbReference type="PANTHER" id="PTHR13789:SF309">
    <property type="entry name" value="PUTATIVE (AFU_ORTHOLOGUE AFUA_6G14510)-RELATED"/>
    <property type="match status" value="1"/>
</dbReference>
<dbReference type="Proteomes" id="UP001555826">
    <property type="component" value="Unassembled WGS sequence"/>
</dbReference>
<evidence type="ECO:0000256" key="2">
    <source>
        <dbReference type="ARBA" id="ARBA00023033"/>
    </source>
</evidence>
<dbReference type="InterPro" id="IPR050493">
    <property type="entry name" value="FAD-dep_Monooxygenase_BioMet"/>
</dbReference>
<keyword evidence="5" id="KW-1185">Reference proteome</keyword>
<organism evidence="4 5">
    <name type="scientific">Kineococcus endophyticus</name>
    <dbReference type="NCBI Taxonomy" id="1181883"/>
    <lineage>
        <taxon>Bacteria</taxon>
        <taxon>Bacillati</taxon>
        <taxon>Actinomycetota</taxon>
        <taxon>Actinomycetes</taxon>
        <taxon>Kineosporiales</taxon>
        <taxon>Kineosporiaceae</taxon>
        <taxon>Kineococcus</taxon>
    </lineage>
</organism>
<dbReference type="SUPFAM" id="SSF51905">
    <property type="entry name" value="FAD/NAD(P)-binding domain"/>
    <property type="match status" value="1"/>
</dbReference>
<dbReference type="Pfam" id="PF01494">
    <property type="entry name" value="FAD_binding_3"/>
    <property type="match status" value="1"/>
</dbReference>
<dbReference type="InterPro" id="IPR036188">
    <property type="entry name" value="FAD/NAD-bd_sf"/>
</dbReference>
<dbReference type="EMBL" id="JBFNQN010000002">
    <property type="protein sequence ID" value="MEW9263630.1"/>
    <property type="molecule type" value="Genomic_DNA"/>
</dbReference>
<evidence type="ECO:0000313" key="5">
    <source>
        <dbReference type="Proteomes" id="UP001555826"/>
    </source>
</evidence>
<evidence type="ECO:0000256" key="1">
    <source>
        <dbReference type="ARBA" id="ARBA00023002"/>
    </source>
</evidence>
<keyword evidence="2 4" id="KW-0503">Monooxygenase</keyword>
<keyword evidence="1" id="KW-0560">Oxidoreductase</keyword>
<dbReference type="PROSITE" id="PS51257">
    <property type="entry name" value="PROKAR_LIPOPROTEIN"/>
    <property type="match status" value="1"/>
</dbReference>
<dbReference type="PANTHER" id="PTHR13789">
    <property type="entry name" value="MONOOXYGENASE"/>
    <property type="match status" value="1"/>
</dbReference>
<accession>A0ABV3P1Y2</accession>